<evidence type="ECO:0000313" key="2">
    <source>
        <dbReference type="Proteomes" id="UP000092154"/>
    </source>
</evidence>
<dbReference type="SUPFAM" id="SSF56219">
    <property type="entry name" value="DNase I-like"/>
    <property type="match status" value="1"/>
</dbReference>
<proteinExistence type="predicted"/>
<evidence type="ECO:0008006" key="3">
    <source>
        <dbReference type="Google" id="ProtNLM"/>
    </source>
</evidence>
<feature type="non-terminal residue" evidence="1">
    <location>
        <position position="98"/>
    </location>
</feature>
<name>A0A1B7MEN6_9AGAM</name>
<keyword evidence="2" id="KW-1185">Reference proteome</keyword>
<dbReference type="Gene3D" id="3.60.10.10">
    <property type="entry name" value="Endonuclease/exonuclease/phosphatase"/>
    <property type="match status" value="1"/>
</dbReference>
<accession>A0A1B7MEN6</accession>
<dbReference type="STRING" id="1314800.A0A1B7MEN6"/>
<reference evidence="1 2" key="1">
    <citation type="submission" date="2016-06" db="EMBL/GenBank/DDBJ databases">
        <title>Comparative genomics of the ectomycorrhizal sister species Rhizopogon vinicolor and Rhizopogon vesiculosus (Basidiomycota: Boletales) reveals a divergence of the mating type B locus.</title>
        <authorList>
            <consortium name="DOE Joint Genome Institute"/>
            <person name="Mujic A.B."/>
            <person name="Kuo A."/>
            <person name="Tritt A."/>
            <person name="Lipzen A."/>
            <person name="Chen C."/>
            <person name="Johnson J."/>
            <person name="Sharma A."/>
            <person name="Barry K."/>
            <person name="Grigoriev I.V."/>
            <person name="Spatafora J.W."/>
        </authorList>
    </citation>
    <scope>NUCLEOTIDE SEQUENCE [LARGE SCALE GENOMIC DNA]</scope>
    <source>
        <strain evidence="1 2">AM-OR11-026</strain>
    </source>
</reference>
<protein>
    <recommendedName>
        <fullName evidence="3">Endonuclease/exonuclease/phosphatase domain-containing protein</fullName>
    </recommendedName>
</protein>
<dbReference type="OrthoDB" id="2840473at2759"/>
<dbReference type="AlphaFoldDB" id="A0A1B7MEN6"/>
<dbReference type="EMBL" id="KV449617">
    <property type="protein sequence ID" value="OAX31069.1"/>
    <property type="molecule type" value="Genomic_DNA"/>
</dbReference>
<evidence type="ECO:0000313" key="1">
    <source>
        <dbReference type="EMBL" id="OAX31069.1"/>
    </source>
</evidence>
<dbReference type="Proteomes" id="UP000092154">
    <property type="component" value="Unassembled WGS sequence"/>
</dbReference>
<dbReference type="InParanoid" id="A0A1B7MEN6"/>
<feature type="non-terminal residue" evidence="1">
    <location>
        <position position="1"/>
    </location>
</feature>
<organism evidence="1 2">
    <name type="scientific">Rhizopogon vinicolor AM-OR11-026</name>
    <dbReference type="NCBI Taxonomy" id="1314800"/>
    <lineage>
        <taxon>Eukaryota</taxon>
        <taxon>Fungi</taxon>
        <taxon>Dikarya</taxon>
        <taxon>Basidiomycota</taxon>
        <taxon>Agaricomycotina</taxon>
        <taxon>Agaricomycetes</taxon>
        <taxon>Agaricomycetidae</taxon>
        <taxon>Boletales</taxon>
        <taxon>Suillineae</taxon>
        <taxon>Rhizopogonaceae</taxon>
        <taxon>Rhizopogon</taxon>
    </lineage>
</organism>
<sequence length="98" mass="11242">NNPAMANWDILILQEPHINQHGNTRATPNWKVVYPTQRYTHTKQRSRAVILIKKSLDSSSWRQLPFPSSDVVIIQISGTHGKCSILNIYNDCEKQDTL</sequence>
<dbReference type="InterPro" id="IPR036691">
    <property type="entry name" value="Endo/exonu/phosph_ase_sf"/>
</dbReference>
<gene>
    <name evidence="1" type="ORF">K503DRAFT_660122</name>
</gene>